<evidence type="ECO:0000313" key="2">
    <source>
        <dbReference type="Proteomes" id="UP000744676"/>
    </source>
</evidence>
<keyword evidence="2" id="KW-1185">Reference proteome</keyword>
<proteinExistence type="predicted"/>
<dbReference type="EMBL" id="QVQA01000226">
    <property type="protein sequence ID" value="KAF5093522.1"/>
    <property type="molecule type" value="Genomic_DNA"/>
</dbReference>
<accession>A0ACB6UZN6</accession>
<dbReference type="Proteomes" id="UP000744676">
    <property type="component" value="Unassembled WGS sequence"/>
</dbReference>
<sequence length="519" mass="56702">MLENVKQVPATTTGVDQFDRKNSASTESSALSHPDAATTEIDLESPETQARLDALYRKLDLRIIPPLWVLYFLTSLGSASYGQTLTMNTETNDSLRQQLNLTAHDTSTASALYYVGYIVFDVPVNLVMTRVAPQAWLSRIVISVGLVYACYAALSSAGGVIAIRLISGICGAGTWPGMAYYISLWYPSHRTARRIGYYYTAAQISAAVAGLIAAGFQKMNGERGLSGWQWLFLIYGVVTVAVGLSLSWWLPDRPVAVVNQSQNKFLRFFANLVPKQAHILTPEEQALHMADMKGRYVNVAWGLRDLFRVFCDVRIWPLIMMYFGVVGTGYGLVVFGTTILRSIDKSWSSITLSLLMAPVWICDLIAILLVTPFSDKFRRFRGTAFSASTVVIIVGIVVMTYAPGQWSRYGGMLITGFGLGPTVPITMTWAAEIFGPRHGDVGNAASAALVSGLGNLGSVTTTYALYSGWPADVARGYEYSNMVLVAILGFSIISAGAMALMRRVLGDLKKEQKNIVSEF</sequence>
<name>A0ACB6UZN6_9ASCO</name>
<organism evidence="1 2">
    <name type="scientific">Geotrichum galactomycetum</name>
    <dbReference type="NCBI Taxonomy" id="27317"/>
    <lineage>
        <taxon>Eukaryota</taxon>
        <taxon>Fungi</taxon>
        <taxon>Dikarya</taxon>
        <taxon>Ascomycota</taxon>
        <taxon>Saccharomycotina</taxon>
        <taxon>Dipodascomycetes</taxon>
        <taxon>Dipodascales</taxon>
        <taxon>Dipodascaceae</taxon>
        <taxon>Geotrichum</taxon>
    </lineage>
</organism>
<comment type="caution">
    <text evidence="1">The sequence shown here is derived from an EMBL/GenBank/DDBJ whole genome shotgun (WGS) entry which is preliminary data.</text>
</comment>
<evidence type="ECO:0000313" key="1">
    <source>
        <dbReference type="EMBL" id="KAF5093522.1"/>
    </source>
</evidence>
<protein>
    <submittedName>
        <fullName evidence="1">Uncharacterized protein</fullName>
    </submittedName>
</protein>
<gene>
    <name evidence="1" type="ORF">D0Z00_004022</name>
</gene>
<reference evidence="1 2" key="1">
    <citation type="journal article" date="2020" name="Front. Microbiol.">
        <title>Phenotypic and Genetic Characterization of the Cheese Ripening Yeast Geotrichum candidum.</title>
        <authorList>
            <person name="Perkins V."/>
            <person name="Vignola S."/>
            <person name="Lessard M.H."/>
            <person name="Plante P.L."/>
            <person name="Corbeil J."/>
            <person name="Dugat-Bony E."/>
            <person name="Frenette M."/>
            <person name="Labrie S."/>
        </authorList>
    </citation>
    <scope>NUCLEOTIDE SEQUENCE [LARGE SCALE GENOMIC DNA]</scope>
    <source>
        <strain evidence="1 2">LMA-1147</strain>
    </source>
</reference>